<comment type="similarity">
    <text evidence="7 8">Belongs to the PINc/VapC protein family.</text>
</comment>
<evidence type="ECO:0000259" key="9">
    <source>
        <dbReference type="Pfam" id="PF01850"/>
    </source>
</evidence>
<reference evidence="10 11" key="1">
    <citation type="journal article" date="2020" name="Front. Microbiol.">
        <title>Single-cell genomics of novel Actinobacteria with the Wood-Ljungdahl pathway discovered in a serpentinizing system.</title>
        <authorList>
            <person name="Merino N."/>
            <person name="Kawai M."/>
            <person name="Boyd E.S."/>
            <person name="Colman D.R."/>
            <person name="McGlynn S.E."/>
            <person name="Nealson K.H."/>
            <person name="Kurokawa K."/>
            <person name="Hongoh Y."/>
        </authorList>
    </citation>
    <scope>NUCLEOTIDE SEQUENCE [LARGE SCALE GENOMIC DNA]</scope>
    <source>
        <strain evidence="10 11">S42</strain>
    </source>
</reference>
<keyword evidence="5 8" id="KW-0378">Hydrolase</keyword>
<evidence type="ECO:0000313" key="10">
    <source>
        <dbReference type="EMBL" id="GFP31899.1"/>
    </source>
</evidence>
<evidence type="ECO:0000256" key="2">
    <source>
        <dbReference type="ARBA" id="ARBA00022649"/>
    </source>
</evidence>
<name>A0A6V8PGS9_9ACTN</name>
<dbReference type="InterPro" id="IPR002716">
    <property type="entry name" value="PIN_dom"/>
</dbReference>
<comment type="cofactor">
    <cofactor evidence="1 8">
        <name>Mg(2+)</name>
        <dbReference type="ChEBI" id="CHEBI:18420"/>
    </cofactor>
</comment>
<sequence length="139" mass="15701">MGVICDTSLLIAAERGLLDVDDFVRGREEEPFGISVITVSELLHGVHRADTEKRRLKREAYVEKVIETFPIYLFDTATARIYARIWANLVRKGIQVGAHDLIIASTAIALGFSVASFDLRDYGKIEELTVEHREMPARR</sequence>
<keyword evidence="10" id="KW-0255">Endonuclease</keyword>
<comment type="function">
    <text evidence="8">Toxic component of a toxin-antitoxin (TA) system. An RNase.</text>
</comment>
<gene>
    <name evidence="8" type="primary">vapC</name>
    <name evidence="10" type="ORF">HKBW3S42_00205</name>
</gene>
<dbReference type="PANTHER" id="PTHR33653">
    <property type="entry name" value="RIBONUCLEASE VAPC2"/>
    <property type="match status" value="1"/>
</dbReference>
<dbReference type="InterPro" id="IPR022907">
    <property type="entry name" value="VapC_family"/>
</dbReference>
<dbReference type="PANTHER" id="PTHR33653:SF1">
    <property type="entry name" value="RIBONUCLEASE VAPC2"/>
    <property type="match status" value="1"/>
</dbReference>
<dbReference type="Pfam" id="PF01850">
    <property type="entry name" value="PIN"/>
    <property type="match status" value="1"/>
</dbReference>
<keyword evidence="4 8" id="KW-0479">Metal-binding</keyword>
<dbReference type="GO" id="GO:0090729">
    <property type="term" value="F:toxin activity"/>
    <property type="evidence" value="ECO:0007669"/>
    <property type="project" value="UniProtKB-KW"/>
</dbReference>
<evidence type="ECO:0000256" key="7">
    <source>
        <dbReference type="ARBA" id="ARBA00038093"/>
    </source>
</evidence>
<dbReference type="AlphaFoldDB" id="A0A6V8PGS9"/>
<keyword evidence="3 8" id="KW-0540">Nuclease</keyword>
<protein>
    <recommendedName>
        <fullName evidence="8">Ribonuclease VapC</fullName>
        <shortName evidence="8">RNase VapC</shortName>
        <ecNumber evidence="8">3.1.-.-</ecNumber>
    </recommendedName>
    <alternativeName>
        <fullName evidence="8">Toxin VapC</fullName>
    </alternativeName>
</protein>
<keyword evidence="8" id="KW-0800">Toxin</keyword>
<keyword evidence="6 8" id="KW-0460">Magnesium</keyword>
<dbReference type="SUPFAM" id="SSF88723">
    <property type="entry name" value="PIN domain-like"/>
    <property type="match status" value="1"/>
</dbReference>
<dbReference type="InterPro" id="IPR029060">
    <property type="entry name" value="PIN-like_dom_sf"/>
</dbReference>
<feature type="domain" description="PIN" evidence="9">
    <location>
        <begin position="3"/>
        <end position="120"/>
    </location>
</feature>
<proteinExistence type="inferred from homology"/>
<dbReference type="GO" id="GO:0004540">
    <property type="term" value="F:RNA nuclease activity"/>
    <property type="evidence" value="ECO:0007669"/>
    <property type="project" value="InterPro"/>
</dbReference>
<dbReference type="EC" id="3.1.-.-" evidence="8"/>
<evidence type="ECO:0000256" key="6">
    <source>
        <dbReference type="ARBA" id="ARBA00022842"/>
    </source>
</evidence>
<evidence type="ECO:0000256" key="8">
    <source>
        <dbReference type="HAMAP-Rule" id="MF_00265"/>
    </source>
</evidence>
<dbReference type="InterPro" id="IPR050556">
    <property type="entry name" value="Type_II_TA_system_RNase"/>
</dbReference>
<organism evidence="10 11">
    <name type="scientific">Candidatus Hakubella thermalkaliphila</name>
    <dbReference type="NCBI Taxonomy" id="2754717"/>
    <lineage>
        <taxon>Bacteria</taxon>
        <taxon>Bacillati</taxon>
        <taxon>Actinomycetota</taxon>
        <taxon>Actinomycetota incertae sedis</taxon>
        <taxon>Candidatus Hakubellales</taxon>
        <taxon>Candidatus Hakubellaceae</taxon>
        <taxon>Candidatus Hakubella</taxon>
    </lineage>
</organism>
<dbReference type="GO" id="GO:0000287">
    <property type="term" value="F:magnesium ion binding"/>
    <property type="evidence" value="ECO:0007669"/>
    <property type="project" value="UniProtKB-UniRule"/>
</dbReference>
<evidence type="ECO:0000256" key="5">
    <source>
        <dbReference type="ARBA" id="ARBA00022801"/>
    </source>
</evidence>
<evidence type="ECO:0000256" key="4">
    <source>
        <dbReference type="ARBA" id="ARBA00022723"/>
    </source>
</evidence>
<dbReference type="Gene3D" id="3.40.50.1010">
    <property type="entry name" value="5'-nuclease"/>
    <property type="match status" value="1"/>
</dbReference>
<feature type="binding site" evidence="8">
    <location>
        <position position="6"/>
    </location>
    <ligand>
        <name>Mg(2+)</name>
        <dbReference type="ChEBI" id="CHEBI:18420"/>
    </ligand>
</feature>
<dbReference type="Proteomes" id="UP000568877">
    <property type="component" value="Unassembled WGS sequence"/>
</dbReference>
<accession>A0A6V8PGS9</accession>
<comment type="caution">
    <text evidence="10">The sequence shown here is derived from an EMBL/GenBank/DDBJ whole genome shotgun (WGS) entry which is preliminary data.</text>
</comment>
<dbReference type="EMBL" id="BLSA01000013">
    <property type="protein sequence ID" value="GFP31899.1"/>
    <property type="molecule type" value="Genomic_DNA"/>
</dbReference>
<dbReference type="GO" id="GO:0004519">
    <property type="term" value="F:endonuclease activity"/>
    <property type="evidence" value="ECO:0007669"/>
    <property type="project" value="UniProtKB-KW"/>
</dbReference>
<evidence type="ECO:0000256" key="3">
    <source>
        <dbReference type="ARBA" id="ARBA00022722"/>
    </source>
</evidence>
<dbReference type="HAMAP" id="MF_00265">
    <property type="entry name" value="VapC_Nob1"/>
    <property type="match status" value="1"/>
</dbReference>
<dbReference type="CDD" id="cd18733">
    <property type="entry name" value="PIN_RfVapC1-like"/>
    <property type="match status" value="1"/>
</dbReference>
<evidence type="ECO:0000313" key="11">
    <source>
        <dbReference type="Proteomes" id="UP000568877"/>
    </source>
</evidence>
<dbReference type="GO" id="GO:0016787">
    <property type="term" value="F:hydrolase activity"/>
    <property type="evidence" value="ECO:0007669"/>
    <property type="project" value="UniProtKB-KW"/>
</dbReference>
<feature type="binding site" evidence="8">
    <location>
        <position position="100"/>
    </location>
    <ligand>
        <name>Mg(2+)</name>
        <dbReference type="ChEBI" id="CHEBI:18420"/>
    </ligand>
</feature>
<evidence type="ECO:0000256" key="1">
    <source>
        <dbReference type="ARBA" id="ARBA00001946"/>
    </source>
</evidence>
<keyword evidence="2 8" id="KW-1277">Toxin-antitoxin system</keyword>